<sequence length="120" mass="12840">MGDFADRICADERRVPSFLAQLREMFPSSAAAVGEAYVEAHFRDWGAADNVRGGYSYPRGPLDREGISEPEFGGKLFFAGEHTHTGGCCTVHAAVETGKRAAGQVAERLATGERAAGHAR</sequence>
<proteinExistence type="predicted"/>
<dbReference type="PANTHER" id="PTHR10742">
    <property type="entry name" value="FLAVIN MONOAMINE OXIDASE"/>
    <property type="match status" value="1"/>
</dbReference>
<evidence type="ECO:0000313" key="3">
    <source>
        <dbReference type="Proteomes" id="UP001165060"/>
    </source>
</evidence>
<organism evidence="2 3">
    <name type="scientific">Tetraparma gracilis</name>
    <dbReference type="NCBI Taxonomy" id="2962635"/>
    <lineage>
        <taxon>Eukaryota</taxon>
        <taxon>Sar</taxon>
        <taxon>Stramenopiles</taxon>
        <taxon>Ochrophyta</taxon>
        <taxon>Bolidophyceae</taxon>
        <taxon>Parmales</taxon>
        <taxon>Triparmaceae</taxon>
        <taxon>Tetraparma</taxon>
    </lineage>
</organism>
<feature type="domain" description="Amine oxidase" evidence="1">
    <location>
        <begin position="10"/>
        <end position="105"/>
    </location>
</feature>
<dbReference type="PANTHER" id="PTHR10742:SF418">
    <property type="entry name" value="AMINE OXIDASE DOMAIN-CONTAINING PROTEIN"/>
    <property type="match status" value="1"/>
</dbReference>
<evidence type="ECO:0000259" key="1">
    <source>
        <dbReference type="Pfam" id="PF01593"/>
    </source>
</evidence>
<evidence type="ECO:0000313" key="2">
    <source>
        <dbReference type="EMBL" id="GMI57265.1"/>
    </source>
</evidence>
<dbReference type="Pfam" id="PF01593">
    <property type="entry name" value="Amino_oxidase"/>
    <property type="match status" value="1"/>
</dbReference>
<reference evidence="2 3" key="1">
    <citation type="journal article" date="2023" name="Commun. Biol.">
        <title>Genome analysis of Parmales, the sister group of diatoms, reveals the evolutionary specialization of diatoms from phago-mixotrophs to photoautotrophs.</title>
        <authorList>
            <person name="Ban H."/>
            <person name="Sato S."/>
            <person name="Yoshikawa S."/>
            <person name="Yamada K."/>
            <person name="Nakamura Y."/>
            <person name="Ichinomiya M."/>
            <person name="Sato N."/>
            <person name="Blanc-Mathieu R."/>
            <person name="Endo H."/>
            <person name="Kuwata A."/>
            <person name="Ogata H."/>
        </authorList>
    </citation>
    <scope>NUCLEOTIDE SEQUENCE [LARGE SCALE GENOMIC DNA]</scope>
</reference>
<dbReference type="InterPro" id="IPR050281">
    <property type="entry name" value="Flavin_monoamine_oxidase"/>
</dbReference>
<dbReference type="InterPro" id="IPR002937">
    <property type="entry name" value="Amino_oxidase"/>
</dbReference>
<accession>A0ABQ6NDD7</accession>
<dbReference type="Proteomes" id="UP001165060">
    <property type="component" value="Unassembled WGS sequence"/>
</dbReference>
<dbReference type="EMBL" id="BRYB01006806">
    <property type="protein sequence ID" value="GMI57265.1"/>
    <property type="molecule type" value="Genomic_DNA"/>
</dbReference>
<dbReference type="SUPFAM" id="SSF51905">
    <property type="entry name" value="FAD/NAD(P)-binding domain"/>
    <property type="match status" value="1"/>
</dbReference>
<comment type="caution">
    <text evidence="2">The sequence shown here is derived from an EMBL/GenBank/DDBJ whole genome shotgun (WGS) entry which is preliminary data.</text>
</comment>
<name>A0ABQ6NDD7_9STRA</name>
<protein>
    <recommendedName>
        <fullName evidence="1">Amine oxidase domain-containing protein</fullName>
    </recommendedName>
</protein>
<dbReference type="InterPro" id="IPR036188">
    <property type="entry name" value="FAD/NAD-bd_sf"/>
</dbReference>
<keyword evidence="3" id="KW-1185">Reference proteome</keyword>
<dbReference type="Gene3D" id="3.50.50.60">
    <property type="entry name" value="FAD/NAD(P)-binding domain"/>
    <property type="match status" value="1"/>
</dbReference>
<gene>
    <name evidence="2" type="ORF">TeGR_g6114</name>
</gene>